<dbReference type="RefSeq" id="WP_014888736.1">
    <property type="nucleotide sequence ID" value="NC_018420.1"/>
</dbReference>
<protein>
    <recommendedName>
        <fullName evidence="6">Bifunctional ligase/repressor BirA</fullName>
    </recommendedName>
    <alternativeName>
        <fullName evidence="6">Biotin operon repressor</fullName>
    </alternativeName>
    <alternativeName>
        <fullName evidence="6">Biotin--[acetyl-CoA-carboxylase] ligase</fullName>
        <ecNumber evidence="6">6.3.4.15</ecNumber>
    </alternativeName>
    <alternativeName>
        <fullName evidence="6">Biotin--protein ligase</fullName>
    </alternativeName>
    <alternativeName>
        <fullName evidence="6">Biotin-[acetyl-CoA carboxylase] synthetase</fullName>
    </alternativeName>
</protein>
<dbReference type="Gene3D" id="1.10.10.10">
    <property type="entry name" value="Winged helix-like DNA-binding domain superfamily/Winged helix DNA-binding domain"/>
    <property type="match status" value="1"/>
</dbReference>
<dbReference type="OrthoDB" id="9807064at2"/>
<evidence type="ECO:0000256" key="1">
    <source>
        <dbReference type="ARBA" id="ARBA00022598"/>
    </source>
</evidence>
<organism evidence="8 9">
    <name type="scientific">secondary endosymbiont of Heteropsylla cubana</name>
    <dbReference type="NCBI Taxonomy" id="134287"/>
    <lineage>
        <taxon>Bacteria</taxon>
        <taxon>Pseudomonadati</taxon>
        <taxon>Pseudomonadota</taxon>
        <taxon>Gammaproteobacteria</taxon>
        <taxon>Enterobacterales</taxon>
        <taxon>Enterobacteriaceae</taxon>
        <taxon>aphid secondary symbionts</taxon>
    </lineage>
</organism>
<dbReference type="Gene3D" id="2.30.30.100">
    <property type="match status" value="1"/>
</dbReference>
<keyword evidence="4 6" id="KW-0092">Biotin</keyword>
<dbReference type="HOGENOM" id="CLU_051096_4_0_6"/>
<dbReference type="SUPFAM" id="SSF50037">
    <property type="entry name" value="C-terminal domain of transcriptional repressors"/>
    <property type="match status" value="1"/>
</dbReference>
<dbReference type="HAMAP" id="MF_00978">
    <property type="entry name" value="Bifunct_BirA"/>
    <property type="match status" value="1"/>
</dbReference>
<keyword evidence="2 6" id="KW-0547">Nucleotide-binding</keyword>
<dbReference type="Pfam" id="PF02237">
    <property type="entry name" value="BPL_C"/>
    <property type="match status" value="1"/>
</dbReference>
<dbReference type="PANTHER" id="PTHR12835">
    <property type="entry name" value="BIOTIN PROTEIN LIGASE"/>
    <property type="match status" value="1"/>
</dbReference>
<feature type="binding site" evidence="6">
    <location>
        <position position="112"/>
    </location>
    <ligand>
        <name>biotin</name>
        <dbReference type="ChEBI" id="CHEBI:57586"/>
    </ligand>
</feature>
<dbReference type="Gene3D" id="3.30.930.10">
    <property type="entry name" value="Bira Bifunctional Protein, Domain 2"/>
    <property type="match status" value="1"/>
</dbReference>
<dbReference type="GO" id="GO:0004077">
    <property type="term" value="F:biotin--[biotin carboxyl-carrier protein] ligase activity"/>
    <property type="evidence" value="ECO:0007669"/>
    <property type="project" value="UniProtKB-UniRule"/>
</dbReference>
<comment type="similarity">
    <text evidence="6">Belongs to the biotin--protein ligase family.</text>
</comment>
<keyword evidence="6" id="KW-0805">Transcription regulation</keyword>
<evidence type="ECO:0000313" key="8">
    <source>
        <dbReference type="EMBL" id="AFP85439.1"/>
    </source>
</evidence>
<dbReference type="CDD" id="cd16442">
    <property type="entry name" value="BPL"/>
    <property type="match status" value="1"/>
</dbReference>
<dbReference type="GO" id="GO:0006355">
    <property type="term" value="P:regulation of DNA-templated transcription"/>
    <property type="evidence" value="ECO:0007669"/>
    <property type="project" value="UniProtKB-UniRule"/>
</dbReference>
<comment type="function">
    <text evidence="6">Acts both as a biotin--[acetyl-CoA-carboxylase] ligase and a biotin-operon repressor. In the presence of ATP, BirA activates biotin to form the BirA-biotinyl-5'-adenylate (BirA-bio-5'-AMP or holoBirA) complex. HoloBirA can either transfer the biotinyl moiety to the biotin carboxyl carrier protein (BCCP) subunit of acetyl-CoA carboxylase, or bind to the biotin operator site and inhibit transcription of the operon.</text>
</comment>
<dbReference type="EMBL" id="CP003547">
    <property type="protein sequence ID" value="AFP85439.1"/>
    <property type="molecule type" value="Genomic_DNA"/>
</dbReference>
<feature type="binding site" evidence="6">
    <location>
        <begin position="89"/>
        <end position="91"/>
    </location>
    <ligand>
        <name>biotin</name>
        <dbReference type="ChEBI" id="CHEBI:57586"/>
    </ligand>
</feature>
<dbReference type="InterPro" id="IPR030855">
    <property type="entry name" value="Bifunct_BirA"/>
</dbReference>
<dbReference type="InterPro" id="IPR008988">
    <property type="entry name" value="Transcriptional_repressor_C"/>
</dbReference>
<keyword evidence="1 6" id="KW-0436">Ligase</keyword>
<dbReference type="PROSITE" id="PS51733">
    <property type="entry name" value="BPL_LPL_CATALYTIC"/>
    <property type="match status" value="1"/>
</dbReference>
<dbReference type="AlphaFoldDB" id="J3Z558"/>
<keyword evidence="6" id="KW-0678">Repressor</keyword>
<sequence length="318" mass="35790">MKDVIIPIKLISLLADGNIHSPKEFTLILGKTYIVLEQYIQVIRNWGLDVLIIPNKGYLLSTSLQLLNESIIHTYLPEGQIKVLSIVDSTNQYFIKRIGTIQSGDACLAEFQTKGRGQRGRTWISPFGYNLYFSLYWHLKKSLMLRGLNLIIAIAIAELLQNIGAIRVRIKWPNDLYLNNSKLAGILVETSSNAGGYSHAVIGVGINLTMPESVGIKISQNWINLNETGIKIDRNMLAATLICTLRRALQEFEENGFAPFFNRWKPLDHLSDRQVILLQGKQRIYGVARGINTKGALLLEQKGKIQAYCFGEISLYTL</sequence>
<dbReference type="KEGG" id="sehc:A35E_00123"/>
<dbReference type="InterPro" id="IPR045864">
    <property type="entry name" value="aa-tRNA-synth_II/BPL/LPL"/>
</dbReference>
<dbReference type="GO" id="GO:0005737">
    <property type="term" value="C:cytoplasm"/>
    <property type="evidence" value="ECO:0007669"/>
    <property type="project" value="TreeGrafter"/>
</dbReference>
<evidence type="ECO:0000256" key="5">
    <source>
        <dbReference type="ARBA" id="ARBA00047846"/>
    </source>
</evidence>
<dbReference type="PATRIC" id="fig|134287.3.peg.115"/>
<keyword evidence="3 6" id="KW-0067">ATP-binding</keyword>
<dbReference type="Pfam" id="PF03099">
    <property type="entry name" value="BPL_LplA_LipB"/>
    <property type="match status" value="1"/>
</dbReference>
<keyword evidence="6" id="KW-0238">DNA-binding</keyword>
<evidence type="ECO:0000256" key="3">
    <source>
        <dbReference type="ARBA" id="ARBA00022840"/>
    </source>
</evidence>
<dbReference type="InterPro" id="IPR003142">
    <property type="entry name" value="BPL_C"/>
</dbReference>
<proteinExistence type="inferred from homology"/>
<evidence type="ECO:0000313" key="9">
    <source>
        <dbReference type="Proteomes" id="UP000003937"/>
    </source>
</evidence>
<dbReference type="InterPro" id="IPR004143">
    <property type="entry name" value="BPL_LPL_catalytic"/>
</dbReference>
<dbReference type="NCBIfam" id="TIGR00121">
    <property type="entry name" value="birA_ligase"/>
    <property type="match status" value="1"/>
</dbReference>
<comment type="catalytic activity">
    <reaction evidence="5 6">
        <text>biotin + L-lysyl-[protein] + ATP = N(6)-biotinyl-L-lysyl-[protein] + AMP + diphosphate + H(+)</text>
        <dbReference type="Rhea" id="RHEA:11756"/>
        <dbReference type="Rhea" id="RHEA-COMP:9752"/>
        <dbReference type="Rhea" id="RHEA-COMP:10505"/>
        <dbReference type="ChEBI" id="CHEBI:15378"/>
        <dbReference type="ChEBI" id="CHEBI:29969"/>
        <dbReference type="ChEBI" id="CHEBI:30616"/>
        <dbReference type="ChEBI" id="CHEBI:33019"/>
        <dbReference type="ChEBI" id="CHEBI:57586"/>
        <dbReference type="ChEBI" id="CHEBI:83144"/>
        <dbReference type="ChEBI" id="CHEBI:456215"/>
        <dbReference type="EC" id="6.3.4.15"/>
    </reaction>
</comment>
<dbReference type="NCBIfam" id="NF008847">
    <property type="entry name" value="PRK11886.1-2"/>
    <property type="match status" value="1"/>
</dbReference>
<accession>J3Z558</accession>
<dbReference type="EC" id="6.3.4.15" evidence="6"/>
<feature type="domain" description="BPL/LPL catalytic" evidence="7">
    <location>
        <begin position="73"/>
        <end position="253"/>
    </location>
</feature>
<feature type="DNA-binding region" description="H-T-H motif" evidence="6">
    <location>
        <begin position="22"/>
        <end position="41"/>
    </location>
</feature>
<evidence type="ECO:0000259" key="7">
    <source>
        <dbReference type="PROSITE" id="PS51733"/>
    </source>
</evidence>
<evidence type="ECO:0000256" key="2">
    <source>
        <dbReference type="ARBA" id="ARBA00022741"/>
    </source>
</evidence>
<dbReference type="GO" id="GO:0003677">
    <property type="term" value="F:DNA binding"/>
    <property type="evidence" value="ECO:0007669"/>
    <property type="project" value="UniProtKB-UniRule"/>
</dbReference>
<feature type="binding site" evidence="6">
    <location>
        <position position="182"/>
    </location>
    <ligand>
        <name>biotin</name>
        <dbReference type="ChEBI" id="CHEBI:57586"/>
    </ligand>
</feature>
<name>J3Z558_9ENTR</name>
<dbReference type="InterPro" id="IPR004408">
    <property type="entry name" value="Biotin_CoA_COase_ligase"/>
</dbReference>
<reference evidence="8 9" key="1">
    <citation type="journal article" date="2012" name="Mol. Biol. Evol.">
        <title>Genome reduction and co-evolution between the primary and secondary bacterial symbionts of psyllids.</title>
        <authorList>
            <person name="Sloan D.B."/>
            <person name="Moran N.A."/>
        </authorList>
    </citation>
    <scope>NUCLEOTIDE SEQUENCE [LARGE SCALE GENOMIC DNA]</scope>
    <source>
        <strain evidence="8">Hcub_S</strain>
    </source>
</reference>
<comment type="caution">
    <text evidence="6">Lacks conserved residue(s) required for the propagation of feature annotation.</text>
</comment>
<evidence type="ECO:0000256" key="6">
    <source>
        <dbReference type="HAMAP-Rule" id="MF_00978"/>
    </source>
</evidence>
<keyword evidence="9" id="KW-1185">Reference proteome</keyword>
<dbReference type="STRING" id="134287.A35E_00123"/>
<dbReference type="PANTHER" id="PTHR12835:SF5">
    <property type="entry name" value="BIOTIN--PROTEIN LIGASE"/>
    <property type="match status" value="1"/>
</dbReference>
<gene>
    <name evidence="6" type="primary">birA</name>
    <name evidence="8" type="ORF">A35E_00123</name>
</gene>
<evidence type="ECO:0000256" key="4">
    <source>
        <dbReference type="ARBA" id="ARBA00023267"/>
    </source>
</evidence>
<dbReference type="Proteomes" id="UP000003937">
    <property type="component" value="Chromosome"/>
</dbReference>
<dbReference type="GO" id="GO:0005524">
    <property type="term" value="F:ATP binding"/>
    <property type="evidence" value="ECO:0007669"/>
    <property type="project" value="UniProtKB-UniRule"/>
</dbReference>
<dbReference type="SUPFAM" id="SSF55681">
    <property type="entry name" value="Class II aaRS and biotin synthetases"/>
    <property type="match status" value="1"/>
</dbReference>
<keyword evidence="6" id="KW-0804">Transcription</keyword>
<dbReference type="InterPro" id="IPR036388">
    <property type="entry name" value="WH-like_DNA-bd_sf"/>
</dbReference>